<comment type="caution">
    <text evidence="2">The sequence shown here is derived from an EMBL/GenBank/DDBJ whole genome shotgun (WGS) entry which is preliminary data.</text>
</comment>
<evidence type="ECO:0000313" key="2">
    <source>
        <dbReference type="EMBL" id="KKP89049.1"/>
    </source>
</evidence>
<feature type="transmembrane region" description="Helical" evidence="1">
    <location>
        <begin position="41"/>
        <end position="63"/>
    </location>
</feature>
<keyword evidence="1" id="KW-1133">Transmembrane helix</keyword>
<proteinExistence type="predicted"/>
<dbReference type="EMBL" id="LBQZ01000007">
    <property type="protein sequence ID" value="KKP89049.1"/>
    <property type="molecule type" value="Genomic_DNA"/>
</dbReference>
<dbReference type="AlphaFoldDB" id="A0A0G0D478"/>
<evidence type="ECO:0008006" key="4">
    <source>
        <dbReference type="Google" id="ProtNLM"/>
    </source>
</evidence>
<evidence type="ECO:0000313" key="3">
    <source>
        <dbReference type="Proteomes" id="UP000034798"/>
    </source>
</evidence>
<keyword evidence="1" id="KW-0812">Transmembrane</keyword>
<keyword evidence="1" id="KW-0472">Membrane</keyword>
<organism evidence="2 3">
    <name type="scientific">Candidatus Nomurabacteria bacterium GW2011_GWC2_35_8</name>
    <dbReference type="NCBI Taxonomy" id="1618752"/>
    <lineage>
        <taxon>Bacteria</taxon>
        <taxon>Candidatus Nomuraibacteriota</taxon>
    </lineage>
</organism>
<accession>A0A0G0D478</accession>
<dbReference type="Proteomes" id="UP000034798">
    <property type="component" value="Unassembled WGS sequence"/>
</dbReference>
<evidence type="ECO:0000256" key="1">
    <source>
        <dbReference type="SAM" id="Phobius"/>
    </source>
</evidence>
<reference evidence="2 3" key="1">
    <citation type="journal article" date="2015" name="Nature">
        <title>rRNA introns, odd ribosomes, and small enigmatic genomes across a large radiation of phyla.</title>
        <authorList>
            <person name="Brown C.T."/>
            <person name="Hug L.A."/>
            <person name="Thomas B.C."/>
            <person name="Sharon I."/>
            <person name="Castelle C.J."/>
            <person name="Singh A."/>
            <person name="Wilkins M.J."/>
            <person name="Williams K.H."/>
            <person name="Banfield J.F."/>
        </authorList>
    </citation>
    <scope>NUCLEOTIDE SEQUENCE [LARGE SCALE GENOMIC DNA]</scope>
</reference>
<gene>
    <name evidence="2" type="ORF">UR91_C0007G0009</name>
</gene>
<protein>
    <recommendedName>
        <fullName evidence="4">Baseplate protein J-like domain-containing protein</fullName>
    </recommendedName>
</protein>
<sequence>MSKKLLQDIVKIKNIKVKNSIQNSVEKVANKQKVNNHNTRYTLWFVAIISILFFLFALSQLFLKATVTISPKMEDIVLNKNFSAFKEGSSDNFSFNSVILSGEETKIVIATEEKDFAISSKGKVFLYNNFSSSLQKLDIDTRLEGSNGKIYKTKKAVVIPGKNGDTPGKIEVEIYASKTGVEYDSAPLDFKIFGFKGTVKYSKFYGRSVGDITGGFNGKSPVVSDAVKENTIAELKESLRLKLLQKAIAPGFVLFKDAAFLVIDEQNIPFNAIGEVNVPITLKGTLYGFLFNEKKLTKEIVTNSIEKYDGSDVFISNINDLKFSLLNKENIPVKDLQNINFHLSGSAKIVWRLDESKLIADLLGKAKKDFNQVLLQYPNVVSAHLVVSPFWKMSIPNKIKDIKVIINYPK</sequence>
<name>A0A0G0D478_9BACT</name>